<reference evidence="3" key="1">
    <citation type="journal article" date="2014" name="Genome Announc.">
        <title>Genome sequence and annotation of Acremonium chrysogenum, producer of the beta-lactam antibiotic cephalosporin C.</title>
        <authorList>
            <person name="Terfehr D."/>
            <person name="Dahlmann T.A."/>
            <person name="Specht T."/>
            <person name="Zadra I."/>
            <person name="Kuernsteiner H."/>
            <person name="Kueck U."/>
        </authorList>
    </citation>
    <scope>NUCLEOTIDE SEQUENCE [LARGE SCALE GENOMIC DNA]</scope>
    <source>
        <strain evidence="3">ATCC 11550 / CBS 779.69 / DSM 880 / IAM 14645 / JCM 23072 / IMI 49137</strain>
    </source>
</reference>
<keyword evidence="3" id="KW-1185">Reference proteome</keyword>
<keyword evidence="1" id="KW-0732">Signal</keyword>
<feature type="signal peptide" evidence="1">
    <location>
        <begin position="1"/>
        <end position="18"/>
    </location>
</feature>
<evidence type="ECO:0000313" key="2">
    <source>
        <dbReference type="EMBL" id="KFH41877.1"/>
    </source>
</evidence>
<dbReference type="Gene3D" id="3.40.390.10">
    <property type="entry name" value="Collagenase (Catalytic Domain)"/>
    <property type="match status" value="1"/>
</dbReference>
<dbReference type="HOGENOM" id="CLU_1677328_0_0_1"/>
<evidence type="ECO:0000256" key="1">
    <source>
        <dbReference type="SAM" id="SignalP"/>
    </source>
</evidence>
<feature type="chain" id="PRO_5001815180" evidence="1">
    <location>
        <begin position="19"/>
        <end position="157"/>
    </location>
</feature>
<dbReference type="EMBL" id="JPKY01000111">
    <property type="protein sequence ID" value="KFH41877.1"/>
    <property type="molecule type" value="Genomic_DNA"/>
</dbReference>
<dbReference type="SUPFAM" id="SSF55486">
    <property type="entry name" value="Metalloproteases ('zincins'), catalytic domain"/>
    <property type="match status" value="1"/>
</dbReference>
<proteinExistence type="predicted"/>
<sequence length="157" mass="17488">MRFRTLVFAASVFADASARVVHPAQHEASMTSAKEQALAVAHGVRDVDTMLSKRGVNVQVEGLALLAGFIARDRFGNGINDIERQIREATEDATRIAQVALNSFSAPDVLDSSEFIRWFGRATDAQVVRIRNAFQRVRDLFSPQDATTVRMRIARHY</sequence>
<organism evidence="2 3">
    <name type="scientific">Hapsidospora chrysogenum (strain ATCC 11550 / CBS 779.69 / DSM 880 / IAM 14645 / JCM 23072 / IMI 49137)</name>
    <name type="common">Acremonium chrysogenum</name>
    <dbReference type="NCBI Taxonomy" id="857340"/>
    <lineage>
        <taxon>Eukaryota</taxon>
        <taxon>Fungi</taxon>
        <taxon>Dikarya</taxon>
        <taxon>Ascomycota</taxon>
        <taxon>Pezizomycotina</taxon>
        <taxon>Sordariomycetes</taxon>
        <taxon>Hypocreomycetidae</taxon>
        <taxon>Hypocreales</taxon>
        <taxon>Bionectriaceae</taxon>
        <taxon>Hapsidospora</taxon>
    </lineage>
</organism>
<protein>
    <submittedName>
        <fullName evidence="2">Uncharacterized protein</fullName>
    </submittedName>
</protein>
<gene>
    <name evidence="2" type="ORF">ACRE_073830</name>
</gene>
<dbReference type="GO" id="GO:0008237">
    <property type="term" value="F:metallopeptidase activity"/>
    <property type="evidence" value="ECO:0007669"/>
    <property type="project" value="InterPro"/>
</dbReference>
<dbReference type="InterPro" id="IPR024079">
    <property type="entry name" value="MetalloPept_cat_dom_sf"/>
</dbReference>
<evidence type="ECO:0000313" key="3">
    <source>
        <dbReference type="Proteomes" id="UP000029964"/>
    </source>
</evidence>
<name>A0A086SXP5_HAPC1</name>
<comment type="caution">
    <text evidence="2">The sequence shown here is derived from an EMBL/GenBank/DDBJ whole genome shotgun (WGS) entry which is preliminary data.</text>
</comment>
<dbReference type="Proteomes" id="UP000029964">
    <property type="component" value="Unassembled WGS sequence"/>
</dbReference>
<accession>A0A086SXP5</accession>
<dbReference type="AlphaFoldDB" id="A0A086SXP5"/>